<keyword evidence="5" id="KW-0539">Nucleus</keyword>
<dbReference type="PANTHER" id="PTHR12565:SF184">
    <property type="entry name" value="BHLH TRANSCRIPTION FACTOR"/>
    <property type="match status" value="1"/>
</dbReference>
<keyword evidence="9" id="KW-1185">Reference proteome</keyword>
<dbReference type="OrthoDB" id="1609391at2759"/>
<keyword evidence="4" id="KW-0804">Transcription</keyword>
<comment type="subcellular location">
    <subcellularLocation>
        <location evidence="1">Nucleus</location>
    </subcellularLocation>
</comment>
<evidence type="ECO:0000256" key="5">
    <source>
        <dbReference type="ARBA" id="ARBA00023242"/>
    </source>
</evidence>
<dbReference type="SMART" id="SM00353">
    <property type="entry name" value="HLH"/>
    <property type="match status" value="1"/>
</dbReference>
<dbReference type="Gene3D" id="4.10.280.10">
    <property type="entry name" value="Helix-loop-helix DNA-binding domain"/>
    <property type="match status" value="1"/>
</dbReference>
<dbReference type="SUPFAM" id="SSF47459">
    <property type="entry name" value="HLH, helix-loop-helix DNA-binding domain"/>
    <property type="match status" value="1"/>
</dbReference>
<reference evidence="8" key="1">
    <citation type="submission" date="2021-03" db="EMBL/GenBank/DDBJ databases">
        <authorList>
            <person name="Li Z."/>
            <person name="Yang C."/>
        </authorList>
    </citation>
    <scope>NUCLEOTIDE SEQUENCE</scope>
    <source>
        <strain evidence="8">Dzin_1.0</strain>
        <tissue evidence="8">Leaf</tissue>
    </source>
</reference>
<name>A0A9D5HL12_9LILI</name>
<protein>
    <recommendedName>
        <fullName evidence="7">BHLH domain-containing protein</fullName>
    </recommendedName>
</protein>
<evidence type="ECO:0000313" key="8">
    <source>
        <dbReference type="EMBL" id="KAJ0980358.1"/>
    </source>
</evidence>
<feature type="compositionally biased region" description="Basic and acidic residues" evidence="6">
    <location>
        <begin position="152"/>
        <end position="162"/>
    </location>
</feature>
<dbReference type="CDD" id="cd18919">
    <property type="entry name" value="bHLH_AtBPE_like"/>
    <property type="match status" value="1"/>
</dbReference>
<dbReference type="InterPro" id="IPR024097">
    <property type="entry name" value="bHLH_ZIP_TF"/>
</dbReference>
<evidence type="ECO:0000256" key="2">
    <source>
        <dbReference type="ARBA" id="ARBA00005510"/>
    </source>
</evidence>
<organism evidence="8 9">
    <name type="scientific">Dioscorea zingiberensis</name>
    <dbReference type="NCBI Taxonomy" id="325984"/>
    <lineage>
        <taxon>Eukaryota</taxon>
        <taxon>Viridiplantae</taxon>
        <taxon>Streptophyta</taxon>
        <taxon>Embryophyta</taxon>
        <taxon>Tracheophyta</taxon>
        <taxon>Spermatophyta</taxon>
        <taxon>Magnoliopsida</taxon>
        <taxon>Liliopsida</taxon>
        <taxon>Dioscoreales</taxon>
        <taxon>Dioscoreaceae</taxon>
        <taxon>Dioscorea</taxon>
    </lineage>
</organism>
<dbReference type="EMBL" id="JAGGNH010000002">
    <property type="protein sequence ID" value="KAJ0980358.1"/>
    <property type="molecule type" value="Genomic_DNA"/>
</dbReference>
<accession>A0A9D5HL12</accession>
<proteinExistence type="inferred from homology"/>
<comment type="caution">
    <text evidence="8">The sequence shown here is derived from an EMBL/GenBank/DDBJ whole genome shotgun (WGS) entry which is preliminary data.</text>
</comment>
<dbReference type="Proteomes" id="UP001085076">
    <property type="component" value="Miscellaneous, Linkage group lg02"/>
</dbReference>
<evidence type="ECO:0000256" key="1">
    <source>
        <dbReference type="ARBA" id="ARBA00004123"/>
    </source>
</evidence>
<dbReference type="Pfam" id="PF00010">
    <property type="entry name" value="HLH"/>
    <property type="match status" value="1"/>
</dbReference>
<feature type="domain" description="BHLH" evidence="7">
    <location>
        <begin position="176"/>
        <end position="226"/>
    </location>
</feature>
<evidence type="ECO:0000259" key="7">
    <source>
        <dbReference type="PROSITE" id="PS50888"/>
    </source>
</evidence>
<dbReference type="PROSITE" id="PS50888">
    <property type="entry name" value="BHLH"/>
    <property type="match status" value="1"/>
</dbReference>
<gene>
    <name evidence="8" type="ORF">J5N97_008613</name>
</gene>
<dbReference type="FunFam" id="4.10.280.10:FF:000002">
    <property type="entry name" value="Basic helix-loop-helix transcription factor"/>
    <property type="match status" value="1"/>
</dbReference>
<dbReference type="PANTHER" id="PTHR12565">
    <property type="entry name" value="STEROL REGULATORY ELEMENT-BINDING PROTEIN"/>
    <property type="match status" value="1"/>
</dbReference>
<dbReference type="InterPro" id="IPR011598">
    <property type="entry name" value="bHLH_dom"/>
</dbReference>
<dbReference type="GO" id="GO:0003700">
    <property type="term" value="F:DNA-binding transcription factor activity"/>
    <property type="evidence" value="ECO:0007669"/>
    <property type="project" value="TreeGrafter"/>
</dbReference>
<dbReference type="GO" id="GO:0005634">
    <property type="term" value="C:nucleus"/>
    <property type="evidence" value="ECO:0007669"/>
    <property type="project" value="UniProtKB-SubCell"/>
</dbReference>
<reference evidence="8" key="2">
    <citation type="journal article" date="2022" name="Hortic Res">
        <title>The genome of Dioscorea zingiberensis sheds light on the biosynthesis, origin and evolution of the medicinally important diosgenin saponins.</title>
        <authorList>
            <person name="Li Y."/>
            <person name="Tan C."/>
            <person name="Li Z."/>
            <person name="Guo J."/>
            <person name="Li S."/>
            <person name="Chen X."/>
            <person name="Wang C."/>
            <person name="Dai X."/>
            <person name="Yang H."/>
            <person name="Song W."/>
            <person name="Hou L."/>
            <person name="Xu J."/>
            <person name="Tong Z."/>
            <person name="Xu A."/>
            <person name="Yuan X."/>
            <person name="Wang W."/>
            <person name="Yang Q."/>
            <person name="Chen L."/>
            <person name="Sun Z."/>
            <person name="Wang K."/>
            <person name="Pan B."/>
            <person name="Chen J."/>
            <person name="Bao Y."/>
            <person name="Liu F."/>
            <person name="Qi X."/>
            <person name="Gang D.R."/>
            <person name="Wen J."/>
            <person name="Li J."/>
        </authorList>
    </citation>
    <scope>NUCLEOTIDE SEQUENCE</scope>
    <source>
        <strain evidence="8">Dzin_1.0</strain>
    </source>
</reference>
<dbReference type="GO" id="GO:0046983">
    <property type="term" value="F:protein dimerization activity"/>
    <property type="evidence" value="ECO:0007669"/>
    <property type="project" value="InterPro"/>
</dbReference>
<evidence type="ECO:0000256" key="3">
    <source>
        <dbReference type="ARBA" id="ARBA00023015"/>
    </source>
</evidence>
<evidence type="ECO:0000313" key="9">
    <source>
        <dbReference type="Proteomes" id="UP001085076"/>
    </source>
</evidence>
<evidence type="ECO:0000256" key="6">
    <source>
        <dbReference type="SAM" id="MobiDB-lite"/>
    </source>
</evidence>
<dbReference type="InterPro" id="IPR036638">
    <property type="entry name" value="HLH_DNA-bd_sf"/>
</dbReference>
<feature type="region of interest" description="Disordered" evidence="6">
    <location>
        <begin position="95"/>
        <end position="162"/>
    </location>
</feature>
<sequence length="348" mass="38354">MSIQREVSSGNAADWDPLLAMDHNMSFIGSVGFSSLLAGVPEFHGVDDSSFSSKSFSVMASSLPLSESPTEFPSVADHGMDKDLKGKKRKVISEFGAPHARCSPMNKIQKLEVGQQKNVSSESMKSPRENDDKKSKNELNAGCNGHKLTSKQSKDNSENGDAKKEDYIHVRAKRGQATNSHSLAERVRREKISERMRLLQDLVPGCNKLTGKAMMLDEIINYVQSLQRQVEFLSMKLAAVNPEMNFDIEQILPKDILQSQDGNSAALGFGQAMNISHQQFHGLMQTDLGICNMPSSGGMIRLNNHEISPMAQIPSVWDHDIHNLVPMGFITNPPIASKEMNGSMKVEL</sequence>
<feature type="compositionally biased region" description="Basic and acidic residues" evidence="6">
    <location>
        <begin position="125"/>
        <end position="137"/>
    </location>
</feature>
<evidence type="ECO:0000256" key="4">
    <source>
        <dbReference type="ARBA" id="ARBA00023163"/>
    </source>
</evidence>
<comment type="similarity">
    <text evidence="2">Belongs to the bHLH protein family.</text>
</comment>
<feature type="compositionally biased region" description="Polar residues" evidence="6">
    <location>
        <begin position="115"/>
        <end position="124"/>
    </location>
</feature>
<dbReference type="AlphaFoldDB" id="A0A9D5HL12"/>
<keyword evidence="3" id="KW-0805">Transcription regulation</keyword>